<name>A0A0S8GF15_UNCW3</name>
<evidence type="ECO:0000256" key="1">
    <source>
        <dbReference type="ARBA" id="ARBA00022490"/>
    </source>
</evidence>
<dbReference type="PANTHER" id="PTHR46111">
    <property type="entry name" value="RIBOSOMAL RNA SMALL SUBUNIT METHYLTRANSFERASE I"/>
    <property type="match status" value="1"/>
</dbReference>
<dbReference type="InterPro" id="IPR000878">
    <property type="entry name" value="4pyrrol_Mease"/>
</dbReference>
<dbReference type="PROSITE" id="PS01296">
    <property type="entry name" value="RSMI"/>
    <property type="match status" value="1"/>
</dbReference>
<evidence type="ECO:0000313" key="8">
    <source>
        <dbReference type="EMBL" id="KPK71470.1"/>
    </source>
</evidence>
<dbReference type="SUPFAM" id="SSF53790">
    <property type="entry name" value="Tetrapyrrole methylase"/>
    <property type="match status" value="1"/>
</dbReference>
<dbReference type="InterPro" id="IPR014777">
    <property type="entry name" value="4pyrrole_Mease_sub1"/>
</dbReference>
<organism evidence="8 9">
    <name type="scientific">candidate division WOR_3 bacterium SM23_60</name>
    <dbReference type="NCBI Taxonomy" id="1703780"/>
    <lineage>
        <taxon>Bacteria</taxon>
        <taxon>Bacteria division WOR-3</taxon>
    </lineage>
</organism>
<comment type="catalytic activity">
    <reaction evidence="6">
        <text>cytidine(1402) in 16S rRNA + S-adenosyl-L-methionine = 2'-O-methylcytidine(1402) in 16S rRNA + S-adenosyl-L-homocysteine + H(+)</text>
        <dbReference type="Rhea" id="RHEA:42924"/>
        <dbReference type="Rhea" id="RHEA-COMP:10285"/>
        <dbReference type="Rhea" id="RHEA-COMP:10286"/>
        <dbReference type="ChEBI" id="CHEBI:15378"/>
        <dbReference type="ChEBI" id="CHEBI:57856"/>
        <dbReference type="ChEBI" id="CHEBI:59789"/>
        <dbReference type="ChEBI" id="CHEBI:74495"/>
        <dbReference type="ChEBI" id="CHEBI:82748"/>
        <dbReference type="EC" id="2.1.1.198"/>
    </reaction>
</comment>
<keyword evidence="1 6" id="KW-0963">Cytoplasm</keyword>
<dbReference type="InterPro" id="IPR008189">
    <property type="entry name" value="rRNA_ssu_MeTfrase_I"/>
</dbReference>
<comment type="similarity">
    <text evidence="6">Belongs to the methyltransferase superfamily. RsmI family.</text>
</comment>
<dbReference type="PANTHER" id="PTHR46111:SF1">
    <property type="entry name" value="RIBOSOMAL RNA SMALL SUBUNIT METHYLTRANSFERASE I"/>
    <property type="match status" value="1"/>
</dbReference>
<dbReference type="PIRSF" id="PIRSF005917">
    <property type="entry name" value="MTase_YraL"/>
    <property type="match status" value="1"/>
</dbReference>
<dbReference type="FunFam" id="3.30.950.10:FF:000002">
    <property type="entry name" value="Ribosomal RNA small subunit methyltransferase I"/>
    <property type="match status" value="1"/>
</dbReference>
<comment type="subcellular location">
    <subcellularLocation>
        <location evidence="6">Cytoplasm</location>
    </subcellularLocation>
</comment>
<evidence type="ECO:0000259" key="7">
    <source>
        <dbReference type="Pfam" id="PF00590"/>
    </source>
</evidence>
<proteinExistence type="inferred from homology"/>
<reference evidence="8 9" key="1">
    <citation type="journal article" date="2015" name="Microbiome">
        <title>Genomic resolution of linkages in carbon, nitrogen, and sulfur cycling among widespread estuary sediment bacteria.</title>
        <authorList>
            <person name="Baker B.J."/>
            <person name="Lazar C.S."/>
            <person name="Teske A.P."/>
            <person name="Dick G.J."/>
        </authorList>
    </citation>
    <scope>NUCLEOTIDE SEQUENCE [LARGE SCALE GENOMIC DNA]</scope>
    <source>
        <strain evidence="8">SM23_60</strain>
    </source>
</reference>
<dbReference type="EC" id="2.1.1.198" evidence="6"/>
<gene>
    <name evidence="6" type="primary">rsmI</name>
    <name evidence="8" type="ORF">AMJ87_07140</name>
</gene>
<evidence type="ECO:0000256" key="6">
    <source>
        <dbReference type="HAMAP-Rule" id="MF_01877"/>
    </source>
</evidence>
<keyword evidence="2 6" id="KW-0698">rRNA processing</keyword>
<protein>
    <recommendedName>
        <fullName evidence="6">Ribosomal RNA small subunit methyltransferase I</fullName>
        <ecNumber evidence="6">2.1.1.198</ecNumber>
    </recommendedName>
    <alternativeName>
        <fullName evidence="6">16S rRNA 2'-O-ribose C1402 methyltransferase</fullName>
    </alternativeName>
    <alternativeName>
        <fullName evidence="6">rRNA (cytidine-2'-O-)-methyltransferase RsmI</fullName>
    </alternativeName>
</protein>
<comment type="function">
    <text evidence="6">Catalyzes the 2'-O-methylation of the ribose of cytidine 1402 (C1402) in 16S rRNA.</text>
</comment>
<evidence type="ECO:0000313" key="9">
    <source>
        <dbReference type="Proteomes" id="UP000051096"/>
    </source>
</evidence>
<evidence type="ECO:0000256" key="2">
    <source>
        <dbReference type="ARBA" id="ARBA00022552"/>
    </source>
</evidence>
<keyword evidence="4 6" id="KW-0808">Transferase</keyword>
<comment type="caution">
    <text evidence="8">The sequence shown here is derived from an EMBL/GenBank/DDBJ whole genome shotgun (WGS) entry which is preliminary data.</text>
</comment>
<evidence type="ECO:0000256" key="5">
    <source>
        <dbReference type="ARBA" id="ARBA00022691"/>
    </source>
</evidence>
<accession>A0A0S8GF15</accession>
<keyword evidence="5 6" id="KW-0949">S-adenosyl-L-methionine</keyword>
<evidence type="ECO:0000256" key="4">
    <source>
        <dbReference type="ARBA" id="ARBA00022679"/>
    </source>
</evidence>
<dbReference type="PATRIC" id="fig|1703780.3.peg.149"/>
<keyword evidence="3 6" id="KW-0489">Methyltransferase</keyword>
<dbReference type="HAMAP" id="MF_01877">
    <property type="entry name" value="16SrRNA_methyltr_I"/>
    <property type="match status" value="1"/>
</dbReference>
<dbReference type="FunFam" id="3.40.1010.10:FF:000007">
    <property type="entry name" value="Ribosomal RNA small subunit methyltransferase I"/>
    <property type="match status" value="1"/>
</dbReference>
<dbReference type="InterPro" id="IPR035996">
    <property type="entry name" value="4pyrrol_Methylase_sf"/>
</dbReference>
<dbReference type="Gene3D" id="3.30.950.10">
    <property type="entry name" value="Methyltransferase, Cobalt-precorrin-4 Transmethylase, Domain 2"/>
    <property type="match status" value="1"/>
</dbReference>
<dbReference type="GO" id="GO:0070677">
    <property type="term" value="F:rRNA (cytosine-2'-O-)-methyltransferase activity"/>
    <property type="evidence" value="ECO:0007669"/>
    <property type="project" value="UniProtKB-UniRule"/>
</dbReference>
<dbReference type="Pfam" id="PF00590">
    <property type="entry name" value="TP_methylase"/>
    <property type="match status" value="1"/>
</dbReference>
<dbReference type="InterPro" id="IPR014776">
    <property type="entry name" value="4pyrrole_Mease_sub2"/>
</dbReference>
<dbReference type="AlphaFoldDB" id="A0A0S8GF15"/>
<dbReference type="NCBIfam" id="TIGR00096">
    <property type="entry name" value="16S rRNA (cytidine(1402)-2'-O)-methyltransferase"/>
    <property type="match status" value="1"/>
</dbReference>
<evidence type="ECO:0000256" key="3">
    <source>
        <dbReference type="ARBA" id="ARBA00022603"/>
    </source>
</evidence>
<dbReference type="EMBL" id="LJUO01000061">
    <property type="protein sequence ID" value="KPK71470.1"/>
    <property type="molecule type" value="Genomic_DNA"/>
</dbReference>
<dbReference type="Gene3D" id="3.40.1010.10">
    <property type="entry name" value="Cobalt-precorrin-4 Transmethylase, Domain 1"/>
    <property type="match status" value="1"/>
</dbReference>
<sequence length="220" mass="24620">MPLFLVATPIGNLNDITVRAVSVLANVDVVACEDTRRTRILLSKHGIKKKLISYHEHNEKKRLPQLMHLLKEGTSIALVSNAGTPLISDPGYLLVRESLKQGVEIRAVPGVSALTTALALSGLPPDRFVFEGFLPKKAGRRSKVLESLKHEKRTIIIYESPMRIKKLLSELLLTVGDRRIAVCRELTKYYEEVYRGKLSDVMKHVTKAKGEFTIVLEGNR</sequence>
<dbReference type="CDD" id="cd11648">
    <property type="entry name" value="RsmI"/>
    <property type="match status" value="1"/>
</dbReference>
<dbReference type="GO" id="GO:0005737">
    <property type="term" value="C:cytoplasm"/>
    <property type="evidence" value="ECO:0007669"/>
    <property type="project" value="UniProtKB-SubCell"/>
</dbReference>
<dbReference type="Proteomes" id="UP000051096">
    <property type="component" value="Unassembled WGS sequence"/>
</dbReference>
<feature type="domain" description="Tetrapyrrole methylase" evidence="7">
    <location>
        <begin position="3"/>
        <end position="201"/>
    </location>
</feature>
<dbReference type="InterPro" id="IPR018063">
    <property type="entry name" value="SAM_MeTrfase_RsmI_CS"/>
</dbReference>